<evidence type="ECO:0000256" key="1">
    <source>
        <dbReference type="SAM" id="Coils"/>
    </source>
</evidence>
<feature type="coiled-coil region" evidence="1">
    <location>
        <begin position="224"/>
        <end position="258"/>
    </location>
</feature>
<name>A0A1Y4EN90_9FIRM</name>
<gene>
    <name evidence="2" type="ORF">B5E91_00940</name>
</gene>
<proteinExistence type="predicted"/>
<dbReference type="Pfam" id="PF05960">
    <property type="entry name" value="DUF885"/>
    <property type="match status" value="1"/>
</dbReference>
<dbReference type="Proteomes" id="UP000196258">
    <property type="component" value="Unassembled WGS sequence"/>
</dbReference>
<dbReference type="PANTHER" id="PTHR33361">
    <property type="entry name" value="GLR0591 PROTEIN"/>
    <property type="match status" value="1"/>
</dbReference>
<dbReference type="AlphaFoldDB" id="A0A1Y4EN90"/>
<protein>
    <recommendedName>
        <fullName evidence="4">DUF885 domain-containing protein</fullName>
    </recommendedName>
</protein>
<evidence type="ECO:0008006" key="4">
    <source>
        <dbReference type="Google" id="ProtNLM"/>
    </source>
</evidence>
<dbReference type="EMBL" id="NFLB01000001">
    <property type="protein sequence ID" value="OUQ06520.1"/>
    <property type="molecule type" value="Genomic_DNA"/>
</dbReference>
<evidence type="ECO:0000313" key="2">
    <source>
        <dbReference type="EMBL" id="OUQ06520.1"/>
    </source>
</evidence>
<organism evidence="2 3">
    <name type="scientific">Thomasclavelia spiroformis</name>
    <dbReference type="NCBI Taxonomy" id="29348"/>
    <lineage>
        <taxon>Bacteria</taxon>
        <taxon>Bacillati</taxon>
        <taxon>Bacillota</taxon>
        <taxon>Erysipelotrichia</taxon>
        <taxon>Erysipelotrichales</taxon>
        <taxon>Coprobacillaceae</taxon>
        <taxon>Thomasclavelia</taxon>
    </lineage>
</organism>
<accession>A0A1Y4EN90</accession>
<evidence type="ECO:0000313" key="3">
    <source>
        <dbReference type="Proteomes" id="UP000196258"/>
    </source>
</evidence>
<reference evidence="3" key="1">
    <citation type="submission" date="2017-04" db="EMBL/GenBank/DDBJ databases">
        <title>Function of individual gut microbiota members based on whole genome sequencing of pure cultures obtained from chicken caecum.</title>
        <authorList>
            <person name="Medvecky M."/>
            <person name="Cejkova D."/>
            <person name="Polansky O."/>
            <person name="Karasova D."/>
            <person name="Kubasova T."/>
            <person name="Cizek A."/>
            <person name="Rychlik I."/>
        </authorList>
    </citation>
    <scope>NUCLEOTIDE SEQUENCE [LARGE SCALE GENOMIC DNA]</scope>
    <source>
        <strain evidence="3">An149</strain>
    </source>
</reference>
<dbReference type="PANTHER" id="PTHR33361:SF2">
    <property type="entry name" value="DUF885 DOMAIN-CONTAINING PROTEIN"/>
    <property type="match status" value="1"/>
</dbReference>
<dbReference type="InterPro" id="IPR010281">
    <property type="entry name" value="DUF885"/>
</dbReference>
<sequence>MDGDKMKNYKKVISVVLGLLLAFNVVGCSNTKDTTSTKNDSKEFDAYIEKLPTKLLSDNDMNLEFTFENPSNYGFEEELLELPCSDEEDYKESKKESDKILKELKEFDYYKLSKDQQLTYDILVDYLERGEYHYKYYDLDNNYLGSFISFQAQLPLLLSEYTFERQNDLDSYFNMLESAQETFLEYAEIEKERQENKSGLPKNILEKTIEQCQNYTANTDTYLIERINQRIDEVEFLNDQQKAEAKQKNEQLVSVNLKNAYLSLEEALKKITPTNTENLGLHFSPNGKEYYEDMLKAGVGTDMSVKEVKEYLQNKMLEIYQEMTTLIQENPDLANITNLNDVKYSDFTSVSETLDYLKTAINTDFPKIDNLNYEIITVPDAWKDNFSPAAYLQGKIDAPIDTPELIYINGEYSQSLFGTIEHEGYPGHMYQHTYFKQQKNIPTVRYLIDYNGYSEGWATYVEWNGYKYAPVEDKDVLHLLSLNDKFTSIVIGLMDIGIHYDGWTYEDYKNYWKENFNIDDEEVMLEQYNLFIETPTNYLQYYLSGFLFEDLYNNASKELGDKFSAVDFHEVILSTGPAPFKILEKQVNKYINSNK</sequence>
<comment type="caution">
    <text evidence="2">The sequence shown here is derived from an EMBL/GenBank/DDBJ whole genome shotgun (WGS) entry which is preliminary data.</text>
</comment>
<keyword evidence="1" id="KW-0175">Coiled coil</keyword>